<dbReference type="InterPro" id="IPR005105">
    <property type="entry name" value="GlnD_Uridyltrans_N"/>
</dbReference>
<evidence type="ECO:0000313" key="2">
    <source>
        <dbReference type="Proteomes" id="UP000749559"/>
    </source>
</evidence>
<protein>
    <submittedName>
        <fullName evidence="1">Uncharacterized protein</fullName>
    </submittedName>
</protein>
<dbReference type="SMART" id="SM00028">
    <property type="entry name" value="TPR"/>
    <property type="match status" value="1"/>
</dbReference>
<dbReference type="Proteomes" id="UP000749559">
    <property type="component" value="Unassembled WGS sequence"/>
</dbReference>
<reference evidence="1" key="1">
    <citation type="submission" date="2022-03" db="EMBL/GenBank/DDBJ databases">
        <authorList>
            <person name="Martin C."/>
        </authorList>
    </citation>
    <scope>NUCLEOTIDE SEQUENCE</scope>
</reference>
<dbReference type="InterPro" id="IPR019734">
    <property type="entry name" value="TPR_rpt"/>
</dbReference>
<dbReference type="PROSITE" id="PS50005">
    <property type="entry name" value="TPR"/>
    <property type="match status" value="1"/>
</dbReference>
<dbReference type="Gene3D" id="1.25.40.10">
    <property type="entry name" value="Tetratricopeptide repeat domain"/>
    <property type="match status" value="1"/>
</dbReference>
<dbReference type="EMBL" id="CAIIXF020000004">
    <property type="protein sequence ID" value="CAH1781324.1"/>
    <property type="molecule type" value="Genomic_DNA"/>
</dbReference>
<comment type="caution">
    <text evidence="1">The sequence shown here is derived from an EMBL/GenBank/DDBJ whole genome shotgun (WGS) entry which is preliminary data.</text>
</comment>
<dbReference type="PANTHER" id="PTHR19959:SF119">
    <property type="entry name" value="FUNGAL LIPASE-LIKE DOMAIN-CONTAINING PROTEIN"/>
    <property type="match status" value="1"/>
</dbReference>
<name>A0A8J1Y1Y7_OWEFU</name>
<dbReference type="InterPro" id="IPR011990">
    <property type="entry name" value="TPR-like_helical_dom_sf"/>
</dbReference>
<proteinExistence type="predicted"/>
<dbReference type="SUPFAM" id="SSF48452">
    <property type="entry name" value="TPR-like"/>
    <property type="match status" value="2"/>
</dbReference>
<keyword evidence="2" id="KW-1185">Reference proteome</keyword>
<gene>
    <name evidence="1" type="ORF">OFUS_LOCUS7915</name>
</gene>
<sequence length="792" mass="91017">MAKVPRLDLDKMASLASMSIEDLDSSEKVLAKQLCDLTKEVFRNHEKEAVTMMALGDIYKQRCLRKSAEREHYTKAIGLYTGAKTCLNKATEAGKKFDQYSDQITTSCEEVKQLYRKHIIKRGPNMVKQWSAAGELKTYRDKLKIKVEDELVRLFYECPKPEFGKNPEYEKRLNKQIRSICEENTKFVKEFTAKMMSDSVAECGPPPYRFTMVGLGSLARGETTPYSDLEYILLTDEDDIHDEYFLNLHYHFQMQVLSLGETPLPTIAIKSLNDFYNPDDSNNFYDDVSVSGFKLDGNMPWASKTPPGHKGTRKRKPLKLIGTPKYMAKLSTTEADKNNGYHLATIISTATRIMGDEKLFQEFKQQLARVRADENQDSILKACIKRMKADCKKYKCVINDDSLRSRNAKQDYYRFPSTLISNLKDLYGIDKTSPWEIIDELQDKIHVGGETCSDLAFMINTVIGIRMYTYCTKNQQHELIQVNQDLFPDNSIQDVVPSIRTSNISREKLPIPFTNFLQHYFLRYMSASISVPAQLEKPLTLSSSGAPELMQTCPMYCMCKLCLLHVKLLTCVGPDDTIDNPSVVLESVKRSWHYKIQPVTRKTVFNVVEYCHYLRGDHSSRLKLFQAEVQSEDMTSDVKAVYLCRIAQCHYRLKDYSAALSSVEESIKLTPHSELLRPMIVKIWILHDMNEYTQLRSCCETCINIQSQCEPRINTNTDKLEIHYYYSATLIHFKEYEAALESLIKAKPLCSEVLGESHWMYKGILQRMLTCYTALGRETEAGKIKSMITKCK</sequence>
<accession>A0A8J1Y1Y7</accession>
<dbReference type="OrthoDB" id="10260758at2759"/>
<dbReference type="PANTHER" id="PTHR19959">
    <property type="entry name" value="KINESIN LIGHT CHAIN"/>
    <property type="match status" value="1"/>
</dbReference>
<dbReference type="Pfam" id="PF03445">
    <property type="entry name" value="DUF294"/>
    <property type="match status" value="1"/>
</dbReference>
<dbReference type="GO" id="GO:0008773">
    <property type="term" value="F:[protein-PII] uridylyltransferase activity"/>
    <property type="evidence" value="ECO:0007669"/>
    <property type="project" value="InterPro"/>
</dbReference>
<organism evidence="1 2">
    <name type="scientific">Owenia fusiformis</name>
    <name type="common">Polychaete worm</name>
    <dbReference type="NCBI Taxonomy" id="6347"/>
    <lineage>
        <taxon>Eukaryota</taxon>
        <taxon>Metazoa</taxon>
        <taxon>Spiralia</taxon>
        <taxon>Lophotrochozoa</taxon>
        <taxon>Annelida</taxon>
        <taxon>Polychaeta</taxon>
        <taxon>Sedentaria</taxon>
        <taxon>Canalipalpata</taxon>
        <taxon>Sabellida</taxon>
        <taxon>Oweniida</taxon>
        <taxon>Oweniidae</taxon>
        <taxon>Owenia</taxon>
    </lineage>
</organism>
<evidence type="ECO:0000313" key="1">
    <source>
        <dbReference type="EMBL" id="CAH1781324.1"/>
    </source>
</evidence>
<dbReference type="AlphaFoldDB" id="A0A8J1Y1Y7"/>